<comment type="caution">
    <text evidence="4">The sequence shown here is derived from an EMBL/GenBank/DDBJ whole genome shotgun (WGS) entry which is preliminary data.</text>
</comment>
<feature type="compositionally biased region" description="Basic residues" evidence="2">
    <location>
        <begin position="455"/>
        <end position="467"/>
    </location>
</feature>
<keyword evidence="5" id="KW-1185">Reference proteome</keyword>
<dbReference type="InterPro" id="IPR008979">
    <property type="entry name" value="Galactose-bd-like_sf"/>
</dbReference>
<dbReference type="EMBL" id="JAPFFF010000053">
    <property type="protein sequence ID" value="KAK8839145.1"/>
    <property type="molecule type" value="Genomic_DNA"/>
</dbReference>
<feature type="compositionally biased region" description="Basic and acidic residues" evidence="2">
    <location>
        <begin position="371"/>
        <end position="388"/>
    </location>
</feature>
<feature type="compositionally biased region" description="Low complexity" evidence="2">
    <location>
        <begin position="336"/>
        <end position="349"/>
    </location>
</feature>
<dbReference type="EMBL" id="JAPFFF010000043">
    <property type="protein sequence ID" value="KAK8841098.1"/>
    <property type="molecule type" value="Genomic_DNA"/>
</dbReference>
<gene>
    <name evidence="4" type="ORF">M9Y10_027939</name>
    <name evidence="3" type="ORF">M9Y10_032618</name>
</gene>
<dbReference type="Proteomes" id="UP001470230">
    <property type="component" value="Unassembled WGS sequence"/>
</dbReference>
<evidence type="ECO:0008006" key="6">
    <source>
        <dbReference type="Google" id="ProtNLM"/>
    </source>
</evidence>
<sequence length="696" mass="80720">MSNYDVEIPDTIFVNDFTIIYKGKEEREGQIMEPVEEFKTSKDEFFRKLRYFKQQRFEMSNTNELFIHDDCSVASFKEFIESIRTKSISLNESNFQIYQKLSTKYQYYELQSVIEKFIQNRPDLQSLINQLSSSNQNILDSSQAEKEIDSVKEELISKHLDICLQNDNLMQLPISVLHRIFSSPKKVLKNHHLLYQFIKKMIEKYESNHSENQNSSKEKEDLQILIGSLNYNKMSEEEIEELLSKEYLSSVFIPSTAEDCKNQQKFEEIDEKLKKIESSYSERIQKLEKMQEEREKEMSEMLRKIQQQEEIINNYKMMFQAKNVEPNNLTKSMEPNSQSKSVESSNQSKTASPKTYQKDDQNQVNLINQKEQPKNSQKDDQNEKERSKSTQNVIQNEKEQVNKNGQREDVQSKQVQTSIEKVQTKSDNQTESIQKVSPKQTTQLTQPKETAEKHPKSKKEKPKKTSQKVKNFLTNEDEELDVSSSSLSSSTVSSSSSIDSLSSLQKEAKVTESPTSKKSDKLILSKSFQSEQFQGIFFELAKFHKGNINDKGIIITTGNRDEDAGTFSSLVDYGYNGVNYTSESDPNSFICFDFKTHKIAVSAYSIKSANQRIANFLVSWVLEGSNDKIDWINIDSHSNDRCLCSKSKSCTFNIQDKSAIDQRYRYIQLRMTGKSPRNNFVFTIANIEFFGKYYSS</sequence>
<organism evidence="4 5">
    <name type="scientific">Tritrichomonas musculus</name>
    <dbReference type="NCBI Taxonomy" id="1915356"/>
    <lineage>
        <taxon>Eukaryota</taxon>
        <taxon>Metamonada</taxon>
        <taxon>Parabasalia</taxon>
        <taxon>Tritrichomonadida</taxon>
        <taxon>Tritrichomonadidae</taxon>
        <taxon>Tritrichomonas</taxon>
    </lineage>
</organism>
<feature type="region of interest" description="Disordered" evidence="2">
    <location>
        <begin position="328"/>
        <end position="498"/>
    </location>
</feature>
<feature type="compositionally biased region" description="Basic and acidic residues" evidence="2">
    <location>
        <begin position="396"/>
        <end position="411"/>
    </location>
</feature>
<protein>
    <recommendedName>
        <fullName evidence="6">F5/8 type C domain-containing protein</fullName>
    </recommendedName>
</protein>
<evidence type="ECO:0000256" key="1">
    <source>
        <dbReference type="SAM" id="Coils"/>
    </source>
</evidence>
<proteinExistence type="predicted"/>
<reference evidence="4 5" key="1">
    <citation type="submission" date="2024-04" db="EMBL/GenBank/DDBJ databases">
        <title>Tritrichomonas musculus Genome.</title>
        <authorList>
            <person name="Alves-Ferreira E."/>
            <person name="Grigg M."/>
            <person name="Lorenzi H."/>
            <person name="Galac M."/>
        </authorList>
    </citation>
    <scope>NUCLEOTIDE SEQUENCE [LARGE SCALE GENOMIC DNA]</scope>
    <source>
        <strain evidence="4 5">EAF2021</strain>
    </source>
</reference>
<name>A0ABR2H5H0_9EUKA</name>
<evidence type="ECO:0000313" key="4">
    <source>
        <dbReference type="EMBL" id="KAK8841098.1"/>
    </source>
</evidence>
<accession>A0ABR2H5H0</accession>
<feature type="compositionally biased region" description="Polar residues" evidence="2">
    <location>
        <begin position="412"/>
        <end position="448"/>
    </location>
</feature>
<feature type="coiled-coil region" evidence="1">
    <location>
        <begin position="273"/>
        <end position="318"/>
    </location>
</feature>
<evidence type="ECO:0000256" key="2">
    <source>
        <dbReference type="SAM" id="MobiDB-lite"/>
    </source>
</evidence>
<feature type="compositionally biased region" description="Low complexity" evidence="2">
    <location>
        <begin position="482"/>
        <end position="498"/>
    </location>
</feature>
<keyword evidence="1" id="KW-0175">Coiled coil</keyword>
<evidence type="ECO:0000313" key="3">
    <source>
        <dbReference type="EMBL" id="KAK8839145.1"/>
    </source>
</evidence>
<evidence type="ECO:0000313" key="5">
    <source>
        <dbReference type="Proteomes" id="UP001470230"/>
    </source>
</evidence>
<dbReference type="SUPFAM" id="SSF49785">
    <property type="entry name" value="Galactose-binding domain-like"/>
    <property type="match status" value="1"/>
</dbReference>